<dbReference type="InterPro" id="IPR021145">
    <property type="entry name" value="Portal_protein_SPP1_Gp6-like"/>
</dbReference>
<dbReference type="PATRIC" id="fig|33935.3.peg.2697"/>
<organism evidence="2 3">
    <name type="scientific">Lysinibacillus macroides</name>
    <dbReference type="NCBI Taxonomy" id="33935"/>
    <lineage>
        <taxon>Bacteria</taxon>
        <taxon>Bacillati</taxon>
        <taxon>Bacillota</taxon>
        <taxon>Bacilli</taxon>
        <taxon>Bacillales</taxon>
        <taxon>Bacillaceae</taxon>
        <taxon>Lysinibacillus</taxon>
    </lineage>
</organism>
<name>A0A0M9DID2_9BACI</name>
<gene>
    <name evidence="2" type="ORF">ADM90_19370</name>
</gene>
<feature type="region of interest" description="Disordered" evidence="1">
    <location>
        <begin position="446"/>
        <end position="473"/>
    </location>
</feature>
<dbReference type="Pfam" id="PF05133">
    <property type="entry name" value="SPP1_portal"/>
    <property type="match status" value="1"/>
</dbReference>
<evidence type="ECO:0000313" key="3">
    <source>
        <dbReference type="Proteomes" id="UP000037977"/>
    </source>
</evidence>
<proteinExistence type="predicted"/>
<dbReference type="STRING" id="33935.ADM90_19370"/>
<dbReference type="Proteomes" id="UP000037977">
    <property type="component" value="Unassembled WGS sequence"/>
</dbReference>
<dbReference type="AlphaFoldDB" id="A0A0M9DID2"/>
<reference evidence="2 3" key="1">
    <citation type="submission" date="2015-07" db="EMBL/GenBank/DDBJ databases">
        <title>Genome sequencing project for genomic taxonomy and phylogenomics of Bacillus-like bacteria.</title>
        <authorList>
            <person name="Liu B."/>
            <person name="Wang J."/>
            <person name="Zhu Y."/>
            <person name="Liu G."/>
            <person name="Chen Q."/>
            <person name="Chen Z."/>
            <person name="Che J."/>
            <person name="Ge C."/>
            <person name="Shi H."/>
            <person name="Pan Z."/>
            <person name="Liu X."/>
        </authorList>
    </citation>
    <scope>NUCLEOTIDE SEQUENCE [LARGE SCALE GENOMIC DNA]</scope>
    <source>
        <strain evidence="2 3">DSM 54</strain>
    </source>
</reference>
<keyword evidence="3" id="KW-1185">Reference proteome</keyword>
<dbReference type="EMBL" id="LGCI01000010">
    <property type="protein sequence ID" value="KOY81499.1"/>
    <property type="molecule type" value="Genomic_DNA"/>
</dbReference>
<sequence>MTDLKWLENEINKFKKSEIRRWMLTGAAYYEGEQEILKRERLVIGEGGRLEVNKNLPNNKILDNQYAKLVDQKVNYQLGKPITIETENKEYLKRLQVIFNKRFHRTIRGVGQDALNGGIGWLYPYYNENGEFAVKRFPPHEIIPFWKDSERTMIDFAIRIYTTKAYEGDREVITEKAEVYSVNGIEHYEWFNGRLVSDVSKNTASYITVGDGESIYMLNWQRTPLIPFKFNNKEIPLIKRVKSLQDGINVMLSDFENNMQEDARNTLLVLYNYGGQNLGEFRRNLAQYGVVKVVRNKDNQGGVETLTVEVNPDNYKAILSLFKKALIENGRGYDAKDERMANNPNQMNIQSMYSDIELDANGIETEFQASFEELLWFINAHLANTGQGDFEGEQVNIIFNRDILINEKEVVEVLEKSPYLSEETKIAQHPYVKDVQLELQRREAEQRKQMDMFDNYDTTFQKKQGELNDDETS</sequence>
<protein>
    <submittedName>
        <fullName evidence="2">Phage portal protein</fullName>
    </submittedName>
</protein>
<evidence type="ECO:0000256" key="1">
    <source>
        <dbReference type="SAM" id="MobiDB-lite"/>
    </source>
</evidence>
<comment type="caution">
    <text evidence="2">The sequence shown here is derived from an EMBL/GenBank/DDBJ whole genome shotgun (WGS) entry which is preliminary data.</text>
</comment>
<evidence type="ECO:0000313" key="2">
    <source>
        <dbReference type="EMBL" id="KOY81499.1"/>
    </source>
</evidence>
<accession>A0A0M9DID2</accession>